<evidence type="ECO:0000313" key="1">
    <source>
        <dbReference type="EMBL" id="CAI9948146.1"/>
    </source>
</evidence>
<reference evidence="1" key="1">
    <citation type="submission" date="2023-06" db="EMBL/GenBank/DDBJ databases">
        <authorList>
            <person name="Kurt Z."/>
        </authorList>
    </citation>
    <scope>NUCLEOTIDE SEQUENCE</scope>
</reference>
<proteinExistence type="predicted"/>
<protein>
    <submittedName>
        <fullName evidence="2">Hypothetical_protein</fullName>
    </submittedName>
</protein>
<dbReference type="AlphaFoldDB" id="A0AA86UDW5"/>
<evidence type="ECO:0000313" key="2">
    <source>
        <dbReference type="EMBL" id="CAL6039907.1"/>
    </source>
</evidence>
<dbReference type="Proteomes" id="UP001642409">
    <property type="component" value="Unassembled WGS sequence"/>
</dbReference>
<gene>
    <name evidence="1" type="ORF">HINF_LOCUS35791</name>
    <name evidence="2" type="ORF">HINF_LOCUS38076</name>
</gene>
<accession>A0AA86UDW5</accession>
<sequence>MNLFRASNNLTDFEKKILAEKYQAHMHKLKTMKPVVDCSQPKSTTRAAVYNKPKSIDPIFPARPAAAFDYEQNVRFKDTVDRLYQSVNSVKPFTNTWVDYDRFGTVKAKSGKATDIFFYDKYKQYLDPKFAHLQSTSSKKIGLELYSRPKTDVEKLLEAIQREKIKKPSLDYEKYVNQNVLTDEIIFLQKRREFRFKIQQDLKQTDLKTNFDYQKYFKDVFMKNIIKTNLQIILVTIIELGQENKVTDPTKMIEEQLEDDGYDIMCNKLEWDEQQ</sequence>
<name>A0AA86UDW5_9EUKA</name>
<reference evidence="2 3" key="2">
    <citation type="submission" date="2024-07" db="EMBL/GenBank/DDBJ databases">
        <authorList>
            <person name="Akdeniz Z."/>
        </authorList>
    </citation>
    <scope>NUCLEOTIDE SEQUENCE [LARGE SCALE GENOMIC DNA]</scope>
</reference>
<organism evidence="1">
    <name type="scientific">Hexamita inflata</name>
    <dbReference type="NCBI Taxonomy" id="28002"/>
    <lineage>
        <taxon>Eukaryota</taxon>
        <taxon>Metamonada</taxon>
        <taxon>Diplomonadida</taxon>
        <taxon>Hexamitidae</taxon>
        <taxon>Hexamitinae</taxon>
        <taxon>Hexamita</taxon>
    </lineage>
</organism>
<dbReference type="EMBL" id="CATOUU010000787">
    <property type="protein sequence ID" value="CAI9948146.1"/>
    <property type="molecule type" value="Genomic_DNA"/>
</dbReference>
<comment type="caution">
    <text evidence="1">The sequence shown here is derived from an EMBL/GenBank/DDBJ whole genome shotgun (WGS) entry which is preliminary data.</text>
</comment>
<evidence type="ECO:0000313" key="3">
    <source>
        <dbReference type="Proteomes" id="UP001642409"/>
    </source>
</evidence>
<dbReference type="EMBL" id="CAXDID020000144">
    <property type="protein sequence ID" value="CAL6039907.1"/>
    <property type="molecule type" value="Genomic_DNA"/>
</dbReference>
<keyword evidence="3" id="KW-1185">Reference proteome</keyword>